<dbReference type="GO" id="GO:0020037">
    <property type="term" value="F:heme binding"/>
    <property type="evidence" value="ECO:0007669"/>
    <property type="project" value="InterPro"/>
</dbReference>
<dbReference type="PRINTS" id="PR00359">
    <property type="entry name" value="BP450"/>
</dbReference>
<accession>A0A545APV9</accession>
<gene>
    <name evidence="8" type="ORF">FL583_19130</name>
</gene>
<keyword evidence="6 7" id="KW-0503">Monooxygenase</keyword>
<dbReference type="InterPro" id="IPR036396">
    <property type="entry name" value="Cyt_P450_sf"/>
</dbReference>
<dbReference type="InterPro" id="IPR001128">
    <property type="entry name" value="Cyt_P450"/>
</dbReference>
<dbReference type="GO" id="GO:0006707">
    <property type="term" value="P:cholesterol catabolic process"/>
    <property type="evidence" value="ECO:0007669"/>
    <property type="project" value="TreeGrafter"/>
</dbReference>
<keyword evidence="9" id="KW-1185">Reference proteome</keyword>
<dbReference type="FunFam" id="1.10.630.10:FF:000018">
    <property type="entry name" value="Cytochrome P450 monooxygenase"/>
    <property type="match status" value="1"/>
</dbReference>
<organism evidence="8 9">
    <name type="scientific">Cryptosporangium phraense</name>
    <dbReference type="NCBI Taxonomy" id="2593070"/>
    <lineage>
        <taxon>Bacteria</taxon>
        <taxon>Bacillati</taxon>
        <taxon>Actinomycetota</taxon>
        <taxon>Actinomycetes</taxon>
        <taxon>Cryptosporangiales</taxon>
        <taxon>Cryptosporangiaceae</taxon>
        <taxon>Cryptosporangium</taxon>
    </lineage>
</organism>
<name>A0A545APV9_9ACTN</name>
<reference evidence="8 9" key="1">
    <citation type="submission" date="2019-07" db="EMBL/GenBank/DDBJ databases">
        <title>Cryptosporangium phraense sp. nov., isolated from plant litter.</title>
        <authorList>
            <person name="Suriyachadkun C."/>
        </authorList>
    </citation>
    <scope>NUCLEOTIDE SEQUENCE [LARGE SCALE GENOMIC DNA]</scope>
    <source>
        <strain evidence="8 9">A-T 5661</strain>
    </source>
</reference>
<dbReference type="AlphaFoldDB" id="A0A545APV9"/>
<evidence type="ECO:0000256" key="2">
    <source>
        <dbReference type="ARBA" id="ARBA00022617"/>
    </source>
</evidence>
<comment type="similarity">
    <text evidence="1 7">Belongs to the cytochrome P450 family.</text>
</comment>
<evidence type="ECO:0000313" key="8">
    <source>
        <dbReference type="EMBL" id="TQS43354.1"/>
    </source>
</evidence>
<proteinExistence type="inferred from homology"/>
<keyword evidence="2 7" id="KW-0349">Heme</keyword>
<dbReference type="GO" id="GO:0036199">
    <property type="term" value="F:cholest-4-en-3-one 26-monooxygenase activity"/>
    <property type="evidence" value="ECO:0007669"/>
    <property type="project" value="TreeGrafter"/>
</dbReference>
<dbReference type="EMBL" id="VIRS01000013">
    <property type="protein sequence ID" value="TQS43354.1"/>
    <property type="molecule type" value="Genomic_DNA"/>
</dbReference>
<keyword evidence="3 7" id="KW-0479">Metal-binding</keyword>
<dbReference type="Pfam" id="PF00067">
    <property type="entry name" value="p450"/>
    <property type="match status" value="1"/>
</dbReference>
<comment type="caution">
    <text evidence="8">The sequence shown here is derived from an EMBL/GenBank/DDBJ whole genome shotgun (WGS) entry which is preliminary data.</text>
</comment>
<evidence type="ECO:0000256" key="3">
    <source>
        <dbReference type="ARBA" id="ARBA00022723"/>
    </source>
</evidence>
<dbReference type="FunCoup" id="A0A545APV9">
    <property type="interactions" value="11"/>
</dbReference>
<evidence type="ECO:0000256" key="5">
    <source>
        <dbReference type="ARBA" id="ARBA00023004"/>
    </source>
</evidence>
<dbReference type="RefSeq" id="WP_142706052.1">
    <property type="nucleotide sequence ID" value="NZ_VIRS01000013.1"/>
</dbReference>
<protein>
    <submittedName>
        <fullName evidence="8">Cytochrome P450</fullName>
    </submittedName>
</protein>
<evidence type="ECO:0000313" key="9">
    <source>
        <dbReference type="Proteomes" id="UP000317982"/>
    </source>
</evidence>
<dbReference type="GO" id="GO:0008395">
    <property type="term" value="F:steroid hydroxylase activity"/>
    <property type="evidence" value="ECO:0007669"/>
    <property type="project" value="TreeGrafter"/>
</dbReference>
<keyword evidence="5 7" id="KW-0408">Iron</keyword>
<dbReference type="PANTHER" id="PTHR46696:SF4">
    <property type="entry name" value="BIOTIN BIOSYNTHESIS CYTOCHROME P450"/>
    <property type="match status" value="1"/>
</dbReference>
<evidence type="ECO:0000256" key="6">
    <source>
        <dbReference type="ARBA" id="ARBA00023033"/>
    </source>
</evidence>
<dbReference type="InterPro" id="IPR017972">
    <property type="entry name" value="Cyt_P450_CS"/>
</dbReference>
<sequence length="398" mass="44157">MTATTTDEVSFSPYDSAIIADPYPVFARLREEAPLYHNRELGFYAVSRHADVAAVLQDHETYSSAKGDILEIIQADIEVPSGVLIFEDPPLHPLHRRLLSRVFTPKRIASLEPQIREFCVRSLDPLVGSDGFDVIAEVGAQVPMRAIGLLLGIPEAEQEAVRDAVDNSLRTEGNQPMTMDQTLLDGEAFGAYVDWRAANPGDDVITQLLQAEFEDETGTVRHLTRDEIVLYVTVLGGAGNETTGRLIGWFTKLLADHPEQRAALAADRSLIPNALEEVLRLEPPGPFMCRSVTRDVEVHGTTIPQGSIMMAIMAAANRDPRRYADPDRFDVRRPDVQHLTFGGGIHFCLGNALARLEGRVVLEEMLDRFPTWTVDIDRARLASTSTVRGWETLPVRVR</sequence>
<dbReference type="CDD" id="cd11078">
    <property type="entry name" value="CYP130-like"/>
    <property type="match status" value="1"/>
</dbReference>
<dbReference type="OrthoDB" id="4630797at2"/>
<dbReference type="PRINTS" id="PR00385">
    <property type="entry name" value="P450"/>
</dbReference>
<evidence type="ECO:0000256" key="1">
    <source>
        <dbReference type="ARBA" id="ARBA00010617"/>
    </source>
</evidence>
<dbReference type="GO" id="GO:0005506">
    <property type="term" value="F:iron ion binding"/>
    <property type="evidence" value="ECO:0007669"/>
    <property type="project" value="InterPro"/>
</dbReference>
<evidence type="ECO:0000256" key="4">
    <source>
        <dbReference type="ARBA" id="ARBA00023002"/>
    </source>
</evidence>
<dbReference type="Gene3D" id="1.10.630.10">
    <property type="entry name" value="Cytochrome P450"/>
    <property type="match status" value="1"/>
</dbReference>
<keyword evidence="4 7" id="KW-0560">Oxidoreductase</keyword>
<dbReference type="Proteomes" id="UP000317982">
    <property type="component" value="Unassembled WGS sequence"/>
</dbReference>
<dbReference type="InterPro" id="IPR002397">
    <property type="entry name" value="Cyt_P450_B"/>
</dbReference>
<evidence type="ECO:0000256" key="7">
    <source>
        <dbReference type="RuleBase" id="RU000461"/>
    </source>
</evidence>
<dbReference type="PROSITE" id="PS00086">
    <property type="entry name" value="CYTOCHROME_P450"/>
    <property type="match status" value="1"/>
</dbReference>
<dbReference type="InParanoid" id="A0A545APV9"/>
<dbReference type="PANTHER" id="PTHR46696">
    <property type="entry name" value="P450, PUTATIVE (EUROFUNG)-RELATED"/>
    <property type="match status" value="1"/>
</dbReference>
<dbReference type="SUPFAM" id="SSF48264">
    <property type="entry name" value="Cytochrome P450"/>
    <property type="match status" value="1"/>
</dbReference>